<dbReference type="SMART" id="SM00382">
    <property type="entry name" value="AAA"/>
    <property type="match status" value="1"/>
</dbReference>
<protein>
    <recommendedName>
        <fullName evidence="2">AAA+ ATPase domain-containing protein</fullName>
    </recommendedName>
</protein>
<evidence type="ECO:0000313" key="3">
    <source>
        <dbReference type="EMBL" id="QHT89239.1"/>
    </source>
</evidence>
<dbReference type="GO" id="GO:0016887">
    <property type="term" value="F:ATP hydrolysis activity"/>
    <property type="evidence" value="ECO:0007669"/>
    <property type="project" value="InterPro"/>
</dbReference>
<evidence type="ECO:0000259" key="2">
    <source>
        <dbReference type="SMART" id="SM00382"/>
    </source>
</evidence>
<name>A0A6C0I903_9ZZZZ</name>
<proteinExistence type="inferred from homology"/>
<evidence type="ECO:0000256" key="1">
    <source>
        <dbReference type="ARBA" id="ARBA00007448"/>
    </source>
</evidence>
<sequence length="350" mass="40844">MASVTVTPSENQHLILKYLNDHIKNPFLKRTLIGGGPDFIIIEPFFTYKEFQFNISFNNYEFKKNDDFFDKYMELTISAMTLESIELFIKECLTYNKLESELVVYAPCYCRWEKQSKLSLRSLDNVYLPEKVTQNLIKDLAFYQDSKTVNRYKELNINYSRIYMFYGPPGTGKTTLIKSIATQFKKNVAHLVVSPQLCDTDIKELIHKIPKNSILAIEDIDSLITEGNNRTTLSGILNILDGNLTPEGLLIFITTNHFNELDYTIKRRISYFIEFGYATKEQIEKIYTNFFPMGCFESFYSKIKHLKTSINIIEKFFVKYLFEDINNYIDEFITFATGEIKISGDLSMYS</sequence>
<dbReference type="Pfam" id="PF00004">
    <property type="entry name" value="AAA"/>
    <property type="match status" value="1"/>
</dbReference>
<dbReference type="InterPro" id="IPR050747">
    <property type="entry name" value="Mitochondrial_chaperone_BCS1"/>
</dbReference>
<organism evidence="3">
    <name type="scientific">viral metagenome</name>
    <dbReference type="NCBI Taxonomy" id="1070528"/>
    <lineage>
        <taxon>unclassified sequences</taxon>
        <taxon>metagenomes</taxon>
        <taxon>organismal metagenomes</taxon>
    </lineage>
</organism>
<reference evidence="3" key="1">
    <citation type="journal article" date="2020" name="Nature">
        <title>Giant virus diversity and host interactions through global metagenomics.</title>
        <authorList>
            <person name="Schulz F."/>
            <person name="Roux S."/>
            <person name="Paez-Espino D."/>
            <person name="Jungbluth S."/>
            <person name="Walsh D.A."/>
            <person name="Denef V.J."/>
            <person name="McMahon K.D."/>
            <person name="Konstantinidis K.T."/>
            <person name="Eloe-Fadrosh E.A."/>
            <person name="Kyrpides N.C."/>
            <person name="Woyke T."/>
        </authorList>
    </citation>
    <scope>NUCLEOTIDE SEQUENCE</scope>
    <source>
        <strain evidence="3">GVMAG-M-3300023184-53</strain>
    </source>
</reference>
<accession>A0A6C0I903</accession>
<dbReference type="InterPro" id="IPR003593">
    <property type="entry name" value="AAA+_ATPase"/>
</dbReference>
<dbReference type="GO" id="GO:0005524">
    <property type="term" value="F:ATP binding"/>
    <property type="evidence" value="ECO:0007669"/>
    <property type="project" value="InterPro"/>
</dbReference>
<dbReference type="PANTHER" id="PTHR23070">
    <property type="entry name" value="BCS1 AAA-TYPE ATPASE"/>
    <property type="match status" value="1"/>
</dbReference>
<feature type="domain" description="AAA+ ATPase" evidence="2">
    <location>
        <begin position="159"/>
        <end position="279"/>
    </location>
</feature>
<dbReference type="SUPFAM" id="SSF52540">
    <property type="entry name" value="P-loop containing nucleoside triphosphate hydrolases"/>
    <property type="match status" value="1"/>
</dbReference>
<dbReference type="Gene3D" id="3.40.50.300">
    <property type="entry name" value="P-loop containing nucleotide triphosphate hydrolases"/>
    <property type="match status" value="1"/>
</dbReference>
<dbReference type="EMBL" id="MN740137">
    <property type="protein sequence ID" value="QHT89239.1"/>
    <property type="molecule type" value="Genomic_DNA"/>
</dbReference>
<dbReference type="InterPro" id="IPR027417">
    <property type="entry name" value="P-loop_NTPase"/>
</dbReference>
<dbReference type="InterPro" id="IPR003959">
    <property type="entry name" value="ATPase_AAA_core"/>
</dbReference>
<comment type="similarity">
    <text evidence="1">Belongs to the AAA ATPase family. BCS1 subfamily.</text>
</comment>
<dbReference type="AlphaFoldDB" id="A0A6C0I903"/>